<gene>
    <name evidence="4" type="ORF">WCD74_00005</name>
</gene>
<feature type="chain" id="PRO_5046827552" evidence="3">
    <location>
        <begin position="32"/>
        <end position="292"/>
    </location>
</feature>
<organism evidence="4 5">
    <name type="scientific">Actinomycetospora aurantiaca</name>
    <dbReference type="NCBI Taxonomy" id="3129233"/>
    <lineage>
        <taxon>Bacteria</taxon>
        <taxon>Bacillati</taxon>
        <taxon>Actinomycetota</taxon>
        <taxon>Actinomycetes</taxon>
        <taxon>Pseudonocardiales</taxon>
        <taxon>Pseudonocardiaceae</taxon>
        <taxon>Actinomycetospora</taxon>
    </lineage>
</organism>
<accession>A0ABU8MI42</accession>
<proteinExistence type="predicted"/>
<protein>
    <submittedName>
        <fullName evidence="4">Uncharacterized protein</fullName>
    </submittedName>
</protein>
<evidence type="ECO:0000256" key="1">
    <source>
        <dbReference type="SAM" id="MobiDB-lite"/>
    </source>
</evidence>
<dbReference type="RefSeq" id="WP_337692750.1">
    <property type="nucleotide sequence ID" value="NZ_JBBEGN010000001.1"/>
</dbReference>
<dbReference type="EMBL" id="JBBEGN010000001">
    <property type="protein sequence ID" value="MEJ2866123.1"/>
    <property type="molecule type" value="Genomic_DNA"/>
</dbReference>
<name>A0ABU8MI42_9PSEU</name>
<feature type="compositionally biased region" description="Gly residues" evidence="1">
    <location>
        <begin position="88"/>
        <end position="111"/>
    </location>
</feature>
<feature type="signal peptide" evidence="3">
    <location>
        <begin position="1"/>
        <end position="31"/>
    </location>
</feature>
<keyword evidence="5" id="KW-1185">Reference proteome</keyword>
<sequence length="292" mass="28286">MRARPGRLLPSVIVGGLLASGLALGAGTASAADTCKYEDKIYEIVDASKVTKDGDGCKPAGGLLSSLLGSALKLVAPPGGPGGDDADGGGVVEPGGTGGQTGGENSGGAGAGPSTKPSPSASATPTPTNTPAPAPAFVAAPVGVLPAPGPAPALGAAGPVGALPPLAGIAPPGLATGLFGANNYDPGLLFGSPLGDAASALFNPKADSDVTTVSQAQVLGSSNGSGYGTPVTIGVIILACLIGFAVRHRIISRMKARELPVDYSPRHAAPEPETELVEAPADARTMVVLTPR</sequence>
<keyword evidence="3" id="KW-0732">Signal</keyword>
<keyword evidence="2" id="KW-0812">Transmembrane</keyword>
<evidence type="ECO:0000256" key="2">
    <source>
        <dbReference type="SAM" id="Phobius"/>
    </source>
</evidence>
<evidence type="ECO:0000256" key="3">
    <source>
        <dbReference type="SAM" id="SignalP"/>
    </source>
</evidence>
<reference evidence="4 5" key="1">
    <citation type="submission" date="2024-03" db="EMBL/GenBank/DDBJ databases">
        <title>Actinomycetospora sp. OC33-EN08, a novel actinomycete isolated from wild orchid (Aerides multiflora).</title>
        <authorList>
            <person name="Suriyachadkun C."/>
        </authorList>
    </citation>
    <scope>NUCLEOTIDE SEQUENCE [LARGE SCALE GENOMIC DNA]</scope>
    <source>
        <strain evidence="4 5">OC33-EN08</strain>
    </source>
</reference>
<dbReference type="Proteomes" id="UP001385809">
    <property type="component" value="Unassembled WGS sequence"/>
</dbReference>
<evidence type="ECO:0000313" key="5">
    <source>
        <dbReference type="Proteomes" id="UP001385809"/>
    </source>
</evidence>
<keyword evidence="2" id="KW-0472">Membrane</keyword>
<feature type="transmembrane region" description="Helical" evidence="2">
    <location>
        <begin position="227"/>
        <end position="246"/>
    </location>
</feature>
<keyword evidence="2" id="KW-1133">Transmembrane helix</keyword>
<evidence type="ECO:0000313" key="4">
    <source>
        <dbReference type="EMBL" id="MEJ2866123.1"/>
    </source>
</evidence>
<feature type="region of interest" description="Disordered" evidence="1">
    <location>
        <begin position="75"/>
        <end position="134"/>
    </location>
</feature>
<feature type="compositionally biased region" description="Low complexity" evidence="1">
    <location>
        <begin position="112"/>
        <end position="127"/>
    </location>
</feature>
<comment type="caution">
    <text evidence="4">The sequence shown here is derived from an EMBL/GenBank/DDBJ whole genome shotgun (WGS) entry which is preliminary data.</text>
</comment>